<gene>
    <name evidence="1" type="ORF">KOI35_32285</name>
</gene>
<reference evidence="1 2" key="1">
    <citation type="submission" date="2021-06" db="EMBL/GenBank/DDBJ databases">
        <title>Actinoplanes lichenicola sp. nov., and Actinoplanes ovalisporus sp. nov., isolated from lichen in Thailand.</title>
        <authorList>
            <person name="Saeng-In P."/>
            <person name="Kanchanasin P."/>
            <person name="Yuki M."/>
            <person name="Kudo T."/>
            <person name="Ohkuma M."/>
            <person name="Phongsopitanun W."/>
            <person name="Tanasupawat S."/>
        </authorList>
    </citation>
    <scope>NUCLEOTIDE SEQUENCE [LARGE SCALE GENOMIC DNA]</scope>
    <source>
        <strain evidence="1 2">NBRC 110975</strain>
    </source>
</reference>
<dbReference type="RefSeq" id="WP_215792471.1">
    <property type="nucleotide sequence ID" value="NZ_JAHKKG010000011.1"/>
</dbReference>
<keyword evidence="2" id="KW-1185">Reference proteome</keyword>
<name>A0ABS5YXP4_9ACTN</name>
<comment type="caution">
    <text evidence="1">The sequence shown here is derived from an EMBL/GenBank/DDBJ whole genome shotgun (WGS) entry which is preliminary data.</text>
</comment>
<evidence type="ECO:0000313" key="1">
    <source>
        <dbReference type="EMBL" id="MBU2668201.1"/>
    </source>
</evidence>
<dbReference type="EMBL" id="JAHKKG010000011">
    <property type="protein sequence ID" value="MBU2668201.1"/>
    <property type="molecule type" value="Genomic_DNA"/>
</dbReference>
<dbReference type="Proteomes" id="UP001519654">
    <property type="component" value="Unassembled WGS sequence"/>
</dbReference>
<accession>A0ABS5YXP4</accession>
<organism evidence="1 2">
    <name type="scientific">Paractinoplanes bogorensis</name>
    <dbReference type="NCBI Taxonomy" id="1610840"/>
    <lineage>
        <taxon>Bacteria</taxon>
        <taxon>Bacillati</taxon>
        <taxon>Actinomycetota</taxon>
        <taxon>Actinomycetes</taxon>
        <taxon>Micromonosporales</taxon>
        <taxon>Micromonosporaceae</taxon>
        <taxon>Paractinoplanes</taxon>
    </lineage>
</organism>
<sequence length="71" mass="7290">MILAVVLALGAPVPAHLDLPDPAQRTVEVQVIEHDPAAEATRMAAAAGLGAAASAAVLLSSRRLRRLTLTL</sequence>
<proteinExistence type="predicted"/>
<protein>
    <submittedName>
        <fullName evidence="1">Uncharacterized protein</fullName>
    </submittedName>
</protein>
<evidence type="ECO:0000313" key="2">
    <source>
        <dbReference type="Proteomes" id="UP001519654"/>
    </source>
</evidence>